<protein>
    <submittedName>
        <fullName evidence="1">Uncharacterized protein</fullName>
    </submittedName>
</protein>
<dbReference type="Proteomes" id="UP000297229">
    <property type="component" value="Unassembled WGS sequence"/>
</dbReference>
<dbReference type="EMBL" id="PQXM01000312">
    <property type="protein sequence ID" value="TGO74033.1"/>
    <property type="molecule type" value="Genomic_DNA"/>
</dbReference>
<evidence type="ECO:0000313" key="2">
    <source>
        <dbReference type="Proteomes" id="UP000297229"/>
    </source>
</evidence>
<reference evidence="1 2" key="1">
    <citation type="submission" date="2017-12" db="EMBL/GenBank/DDBJ databases">
        <title>Comparative genomics of Botrytis spp.</title>
        <authorList>
            <person name="Valero-Jimenez C.A."/>
            <person name="Tapia P."/>
            <person name="Veloso J."/>
            <person name="Silva-Moreno E."/>
            <person name="Staats M."/>
            <person name="Valdes J.H."/>
            <person name="Van Kan J.A.L."/>
        </authorList>
    </citation>
    <scope>NUCLEOTIDE SEQUENCE [LARGE SCALE GENOMIC DNA]</scope>
    <source>
        <strain evidence="1 2">Be9601</strain>
    </source>
</reference>
<sequence length="231" mass="26371">MGNKNNRGQAPVVRAAHQYAEKQAAAKQQSVQLIQAQKQQAELARAQELAQKKALARQQAFYFDYTKFPKHSALSIKKNPAAGEVALLINLDIVHHGITAKDPNFLNVLPLYAKLITKVEFQILAPSYHESREIYFGRVENMMKTIDCLNKFNIEEFHFVVCINKAYNFQQMKLAAAAFGLDFKNWTMATKVRGVAGTWKVDTESNWDRKLARIYKQDFLAFKVKSDKSEN</sequence>
<keyword evidence="2" id="KW-1185">Reference proteome</keyword>
<name>A0A4Z1JY18_9HELO</name>
<dbReference type="AlphaFoldDB" id="A0A4Z1JY18"/>
<comment type="caution">
    <text evidence="1">The sequence shown here is derived from an EMBL/GenBank/DDBJ whole genome shotgun (WGS) entry which is preliminary data.</text>
</comment>
<gene>
    <name evidence="1" type="ORF">BELL_0314g00120</name>
</gene>
<proteinExistence type="predicted"/>
<accession>A0A4Z1JY18</accession>
<organism evidence="1 2">
    <name type="scientific">Botrytis elliptica</name>
    <dbReference type="NCBI Taxonomy" id="278938"/>
    <lineage>
        <taxon>Eukaryota</taxon>
        <taxon>Fungi</taxon>
        <taxon>Dikarya</taxon>
        <taxon>Ascomycota</taxon>
        <taxon>Pezizomycotina</taxon>
        <taxon>Leotiomycetes</taxon>
        <taxon>Helotiales</taxon>
        <taxon>Sclerotiniaceae</taxon>
        <taxon>Botrytis</taxon>
    </lineage>
</organism>
<evidence type="ECO:0000313" key="1">
    <source>
        <dbReference type="EMBL" id="TGO74033.1"/>
    </source>
</evidence>